<dbReference type="Proteomes" id="UP000276128">
    <property type="component" value="Unassembled WGS sequence"/>
</dbReference>
<keyword evidence="2" id="KW-1185">Reference proteome</keyword>
<reference evidence="1 2" key="1">
    <citation type="submission" date="2018-12" db="EMBL/GenBank/DDBJ databases">
        <title>Bacillus ochoae sp. nov., Paenibacillus whitsoniae sp. nov., Paenibacillus spiritus sp. nov. Isolated from the Mars Exploration Rover during spacecraft assembly.</title>
        <authorList>
            <person name="Seuylemezian A."/>
            <person name="Vaishampayan P."/>
        </authorList>
    </citation>
    <scope>NUCLEOTIDE SEQUENCE [LARGE SCALE GENOMIC DNA]</scope>
    <source>
        <strain evidence="1 2">MER 54</strain>
    </source>
</reference>
<gene>
    <name evidence="1" type="ORF">EJQ19_25045</name>
</gene>
<dbReference type="EMBL" id="RXHU01000082">
    <property type="protein sequence ID" value="RTE05492.1"/>
    <property type="molecule type" value="Genomic_DNA"/>
</dbReference>
<proteinExistence type="predicted"/>
<evidence type="ECO:0008006" key="3">
    <source>
        <dbReference type="Google" id="ProtNLM"/>
    </source>
</evidence>
<evidence type="ECO:0000313" key="2">
    <source>
        <dbReference type="Proteomes" id="UP000276128"/>
    </source>
</evidence>
<evidence type="ECO:0000313" key="1">
    <source>
        <dbReference type="EMBL" id="RTE05492.1"/>
    </source>
</evidence>
<name>A0A430J7W9_9BACL</name>
<organism evidence="1 2">
    <name type="scientific">Paenibacillus whitsoniae</name>
    <dbReference type="NCBI Taxonomy" id="2496558"/>
    <lineage>
        <taxon>Bacteria</taxon>
        <taxon>Bacillati</taxon>
        <taxon>Bacillota</taxon>
        <taxon>Bacilli</taxon>
        <taxon>Bacillales</taxon>
        <taxon>Paenibacillaceae</taxon>
        <taxon>Paenibacillus</taxon>
    </lineage>
</organism>
<accession>A0A430J7W9</accession>
<dbReference type="AlphaFoldDB" id="A0A430J7W9"/>
<dbReference type="OrthoDB" id="1850874at2"/>
<sequence length="157" mass="18105">MSDFRIEGFDEQFRRLAREAGDKRRYDDLRYDVGRKFLDHCAEESPEKTGQLIASFKRRSFDGKKEWILDGKHAESIEAGTKVFYASMLNDGHRLVIRKRNKKGERIRGKRGLKENGFVKGTHFMDKALAKTNQDIPEMVESFLRETGRAAGFDVSG</sequence>
<dbReference type="RefSeq" id="WP_126143964.1">
    <property type="nucleotide sequence ID" value="NZ_RXHU01000082.1"/>
</dbReference>
<comment type="caution">
    <text evidence="1">The sequence shown here is derived from an EMBL/GenBank/DDBJ whole genome shotgun (WGS) entry which is preliminary data.</text>
</comment>
<protein>
    <recommendedName>
        <fullName evidence="3">HK97 gp10 family phage protein</fullName>
    </recommendedName>
</protein>